<dbReference type="GO" id="GO:0009279">
    <property type="term" value="C:cell outer membrane"/>
    <property type="evidence" value="ECO:0007669"/>
    <property type="project" value="UniProtKB-SubCell"/>
</dbReference>
<dbReference type="InterPro" id="IPR051906">
    <property type="entry name" value="TolC-like"/>
</dbReference>
<reference evidence="9 10" key="1">
    <citation type="submission" date="2016-11" db="EMBL/GenBank/DDBJ databases">
        <authorList>
            <person name="Jaros S."/>
            <person name="Januszkiewicz K."/>
            <person name="Wedrychowicz H."/>
        </authorList>
    </citation>
    <scope>NUCLEOTIDE SEQUENCE [LARGE SCALE GENOMIC DNA]</scope>
    <source>
        <strain evidence="9 10">DSM 14501</strain>
    </source>
</reference>
<keyword evidence="6" id="KW-0175">Coiled coil</keyword>
<dbReference type="PANTHER" id="PTHR30026:SF20">
    <property type="entry name" value="OUTER MEMBRANE PROTEIN TOLC"/>
    <property type="match status" value="1"/>
</dbReference>
<feature type="signal peptide" evidence="7">
    <location>
        <begin position="1"/>
        <end position="27"/>
    </location>
</feature>
<evidence type="ECO:0000256" key="6">
    <source>
        <dbReference type="SAM" id="Coils"/>
    </source>
</evidence>
<keyword evidence="7" id="KW-0732">Signal</keyword>
<keyword evidence="10" id="KW-1185">Reference proteome</keyword>
<evidence type="ECO:0000256" key="7">
    <source>
        <dbReference type="SAM" id="SignalP"/>
    </source>
</evidence>
<keyword evidence="5" id="KW-0998">Cell outer membrane</keyword>
<dbReference type="STRING" id="1121266.SAMN02745883_01271"/>
<evidence type="ECO:0000256" key="2">
    <source>
        <dbReference type="ARBA" id="ARBA00022452"/>
    </source>
</evidence>
<keyword evidence="2" id="KW-1134">Transmembrane beta strand</keyword>
<evidence type="ECO:0000259" key="8">
    <source>
        <dbReference type="Pfam" id="PF07833"/>
    </source>
</evidence>
<dbReference type="Proteomes" id="UP000184082">
    <property type="component" value="Unassembled WGS sequence"/>
</dbReference>
<keyword evidence="4" id="KW-0472">Membrane</keyword>
<proteinExistence type="predicted"/>
<dbReference type="RefSeq" id="WP_072966694.1">
    <property type="nucleotide sequence ID" value="NZ_FRAJ01000009.1"/>
</dbReference>
<dbReference type="Pfam" id="PF07833">
    <property type="entry name" value="Cu_amine_oxidN1"/>
    <property type="match status" value="1"/>
</dbReference>
<evidence type="ECO:0000256" key="5">
    <source>
        <dbReference type="ARBA" id="ARBA00023237"/>
    </source>
</evidence>
<sequence length="520" mass="59280">MNHKIKRAVCLASISALFFAAPLSSFGEEYFKTDFDTSDNRVKAVFKINSREYSIGDIKKSIDSAPYIKDGRTMLPVRYVADAVGIDEKDIVWNPEDKTVTIFKGDKIIQLTIGSNILSTDAEKITMDTEAEIKDDRTFVPVSYIAKALGVEVDWDDTDKEVTFYLDREIKKEAEENSKSNYDYDLDMLYKKALESSNEYKIAQATLEKNEILKDDAEDDLDYIPSIGETPAGSPAEALASGTFLKVENSRIEYRKAKKDLKALKDKINYQVKSAYYDVIKAQNSLDIAKEALNLYKKSMEQSQLKYKLGIISKTEETKAVKEYEKAKETYEKALKNLDMKYQKLNKLVGFEPEKRYVLDTSLKVKLNDDNDPESHIGGIIEEIPDIWYAEQKAKLAGLSVDVYVFNVGNPPYAAAELDEKTAKMTVAEVKKNTKQSLRDLFNSMKILEKQYREQVAELEKAKEDLETAELNFKVGNTIELVVDKARLNYDMIKNDIKNTIMDYDLLNMVYEKPWVSSGQ</sequence>
<accession>A0A1M6PR12</accession>
<dbReference type="GO" id="GO:1990281">
    <property type="term" value="C:efflux pump complex"/>
    <property type="evidence" value="ECO:0007669"/>
    <property type="project" value="TreeGrafter"/>
</dbReference>
<dbReference type="GO" id="GO:0015562">
    <property type="term" value="F:efflux transmembrane transporter activity"/>
    <property type="evidence" value="ECO:0007669"/>
    <property type="project" value="InterPro"/>
</dbReference>
<comment type="subcellular location">
    <subcellularLocation>
        <location evidence="1">Cell outer membrane</location>
    </subcellularLocation>
</comment>
<feature type="coiled-coil region" evidence="6">
    <location>
        <begin position="431"/>
        <end position="472"/>
    </location>
</feature>
<protein>
    <submittedName>
        <fullName evidence="9">Outer membrane protein TolC</fullName>
    </submittedName>
</protein>
<gene>
    <name evidence="9" type="ORF">SAMN02745883_01271</name>
</gene>
<evidence type="ECO:0000256" key="1">
    <source>
        <dbReference type="ARBA" id="ARBA00004442"/>
    </source>
</evidence>
<keyword evidence="3" id="KW-0812">Transmembrane</keyword>
<feature type="coiled-coil region" evidence="6">
    <location>
        <begin position="314"/>
        <end position="348"/>
    </location>
</feature>
<dbReference type="SUPFAM" id="SSF56954">
    <property type="entry name" value="Outer membrane efflux proteins (OEP)"/>
    <property type="match status" value="1"/>
</dbReference>
<dbReference type="Gene3D" id="3.30.457.10">
    <property type="entry name" value="Copper amine oxidase-like, N-terminal domain"/>
    <property type="match status" value="2"/>
</dbReference>
<organism evidence="9 10">
    <name type="scientific">Caminicella sporogenes DSM 14501</name>
    <dbReference type="NCBI Taxonomy" id="1121266"/>
    <lineage>
        <taxon>Bacteria</taxon>
        <taxon>Bacillati</taxon>
        <taxon>Bacillota</taxon>
        <taxon>Clostridia</taxon>
        <taxon>Peptostreptococcales</taxon>
        <taxon>Caminicellaceae</taxon>
        <taxon>Caminicella</taxon>
    </lineage>
</organism>
<evidence type="ECO:0000313" key="9">
    <source>
        <dbReference type="EMBL" id="SHK10380.1"/>
    </source>
</evidence>
<dbReference type="GO" id="GO:0015288">
    <property type="term" value="F:porin activity"/>
    <property type="evidence" value="ECO:0007669"/>
    <property type="project" value="TreeGrafter"/>
</dbReference>
<dbReference type="AlphaFoldDB" id="A0A1M6PR12"/>
<feature type="domain" description="Copper amine oxidase-like N-terminal" evidence="8">
    <location>
        <begin position="60"/>
        <end position="163"/>
    </location>
</feature>
<dbReference type="InterPro" id="IPR036582">
    <property type="entry name" value="Mao_N_sf"/>
</dbReference>
<evidence type="ECO:0000256" key="3">
    <source>
        <dbReference type="ARBA" id="ARBA00022692"/>
    </source>
</evidence>
<dbReference type="InterPro" id="IPR012854">
    <property type="entry name" value="Cu_amine_oxidase-like_N"/>
</dbReference>
<dbReference type="PANTHER" id="PTHR30026">
    <property type="entry name" value="OUTER MEMBRANE PROTEIN TOLC"/>
    <property type="match status" value="1"/>
</dbReference>
<evidence type="ECO:0000313" key="10">
    <source>
        <dbReference type="Proteomes" id="UP000184082"/>
    </source>
</evidence>
<dbReference type="SUPFAM" id="SSF55383">
    <property type="entry name" value="Copper amine oxidase, domain N"/>
    <property type="match status" value="2"/>
</dbReference>
<feature type="chain" id="PRO_5012816410" evidence="7">
    <location>
        <begin position="28"/>
        <end position="520"/>
    </location>
</feature>
<name>A0A1M6PR12_9FIRM</name>
<evidence type="ECO:0000256" key="4">
    <source>
        <dbReference type="ARBA" id="ARBA00023136"/>
    </source>
</evidence>
<dbReference type="EMBL" id="FRAJ01000009">
    <property type="protein sequence ID" value="SHK10380.1"/>
    <property type="molecule type" value="Genomic_DNA"/>
</dbReference>
<dbReference type="Gene3D" id="1.20.1600.10">
    <property type="entry name" value="Outer membrane efflux proteins (OEP)"/>
    <property type="match status" value="1"/>
</dbReference>